<reference evidence="2 3" key="1">
    <citation type="submission" date="2020-08" db="EMBL/GenBank/DDBJ databases">
        <title>Genome sequence of Rhizobiales bacterium strain IZ6.</title>
        <authorList>
            <person name="Nakai R."/>
            <person name="Naganuma T."/>
        </authorList>
    </citation>
    <scope>NUCLEOTIDE SEQUENCE [LARGE SCALE GENOMIC DNA]</scope>
    <source>
        <strain evidence="2 3">IZ6</strain>
    </source>
</reference>
<organism evidence="2 3">
    <name type="scientific">Terrihabitans soli</name>
    <dbReference type="NCBI Taxonomy" id="708113"/>
    <lineage>
        <taxon>Bacteria</taxon>
        <taxon>Pseudomonadati</taxon>
        <taxon>Pseudomonadota</taxon>
        <taxon>Alphaproteobacteria</taxon>
        <taxon>Hyphomicrobiales</taxon>
        <taxon>Terrihabitans</taxon>
    </lineage>
</organism>
<keyword evidence="3" id="KW-1185">Reference proteome</keyword>
<name>A0A6S6QS97_9HYPH</name>
<evidence type="ECO:0000313" key="3">
    <source>
        <dbReference type="Proteomes" id="UP000515317"/>
    </source>
</evidence>
<dbReference type="Proteomes" id="UP000515317">
    <property type="component" value="Chromosome"/>
</dbReference>
<keyword evidence="1" id="KW-0812">Transmembrane</keyword>
<evidence type="ECO:0000256" key="1">
    <source>
        <dbReference type="SAM" id="Phobius"/>
    </source>
</evidence>
<dbReference type="RefSeq" id="WP_222876444.1">
    <property type="nucleotide sequence ID" value="NZ_AP023361.1"/>
</dbReference>
<sequence length="70" mass="7540">MDIRPGLVSSEVLYYNIQAMASHTHHHHPRPARGPSGPGFSLLLLSAGQRVLGALILLALLWGGVFWALA</sequence>
<dbReference type="KEGG" id="tso:IZ6_04950"/>
<accession>A0A6S6QS97</accession>
<keyword evidence="1" id="KW-1133">Transmembrane helix</keyword>
<dbReference type="AlphaFoldDB" id="A0A6S6QS97"/>
<evidence type="ECO:0000313" key="2">
    <source>
        <dbReference type="EMBL" id="BCJ89760.1"/>
    </source>
</evidence>
<keyword evidence="1" id="KW-0472">Membrane</keyword>
<gene>
    <name evidence="2" type="ORF">IZ6_04950</name>
</gene>
<protein>
    <submittedName>
        <fullName evidence="2">Uncharacterized protein</fullName>
    </submittedName>
</protein>
<feature type="transmembrane region" description="Helical" evidence="1">
    <location>
        <begin position="51"/>
        <end position="69"/>
    </location>
</feature>
<dbReference type="EMBL" id="AP023361">
    <property type="protein sequence ID" value="BCJ89760.1"/>
    <property type="molecule type" value="Genomic_DNA"/>
</dbReference>
<proteinExistence type="predicted"/>